<reference evidence="1 2" key="1">
    <citation type="submission" date="2024-10" db="EMBL/GenBank/DDBJ databases">
        <title>Updated reference genomes for cyclostephanoid diatoms.</title>
        <authorList>
            <person name="Roberts W.R."/>
            <person name="Alverson A.J."/>
        </authorList>
    </citation>
    <scope>NUCLEOTIDE SEQUENCE [LARGE SCALE GENOMIC DNA]</scope>
    <source>
        <strain evidence="1 2">AJA228-03</strain>
    </source>
</reference>
<protein>
    <submittedName>
        <fullName evidence="1">Uncharacterized protein</fullName>
    </submittedName>
</protein>
<dbReference type="EMBL" id="JALLPB020000835">
    <property type="protein sequence ID" value="KAL3806326.1"/>
    <property type="molecule type" value="Genomic_DNA"/>
</dbReference>
<evidence type="ECO:0000313" key="1">
    <source>
        <dbReference type="EMBL" id="KAL3806326.1"/>
    </source>
</evidence>
<evidence type="ECO:0000313" key="2">
    <source>
        <dbReference type="Proteomes" id="UP001530377"/>
    </source>
</evidence>
<name>A0ABD3R3Y5_9STRA</name>
<proteinExistence type="predicted"/>
<accession>A0ABD3R3Y5</accession>
<gene>
    <name evidence="1" type="ORF">ACHAXA_001066</name>
</gene>
<keyword evidence="2" id="KW-1185">Reference proteome</keyword>
<sequence length="187" mass="20073">MLSRSIFSLARSSGAPASLSRAHTSIVHRAMGTASPPLVAAADVPDIPPPSVFDKIVRVTIIDPSGARRTIPAYVGQSLYAACELNGVDLGPASIGAAQQKIRSDTWTEPLYGEGATSGFDHVLLQGGNEGVSLVEPPHSNEIKMLEKYWDEDEIFPESRLASMVEINDKMDGMVVYVPDRLVDDIP</sequence>
<comment type="caution">
    <text evidence="1">The sequence shown here is derived from an EMBL/GenBank/DDBJ whole genome shotgun (WGS) entry which is preliminary data.</text>
</comment>
<dbReference type="InterPro" id="IPR012675">
    <property type="entry name" value="Beta-grasp_dom_sf"/>
</dbReference>
<dbReference type="Proteomes" id="UP001530377">
    <property type="component" value="Unassembled WGS sequence"/>
</dbReference>
<dbReference type="AlphaFoldDB" id="A0ABD3R3Y5"/>
<organism evidence="1 2">
    <name type="scientific">Cyclostephanos tholiformis</name>
    <dbReference type="NCBI Taxonomy" id="382380"/>
    <lineage>
        <taxon>Eukaryota</taxon>
        <taxon>Sar</taxon>
        <taxon>Stramenopiles</taxon>
        <taxon>Ochrophyta</taxon>
        <taxon>Bacillariophyta</taxon>
        <taxon>Coscinodiscophyceae</taxon>
        <taxon>Thalassiosirophycidae</taxon>
        <taxon>Stephanodiscales</taxon>
        <taxon>Stephanodiscaceae</taxon>
        <taxon>Cyclostephanos</taxon>
    </lineage>
</organism>
<dbReference type="Gene3D" id="3.10.20.30">
    <property type="match status" value="1"/>
</dbReference>